<dbReference type="InterPro" id="IPR036388">
    <property type="entry name" value="WH-like_DNA-bd_sf"/>
</dbReference>
<dbReference type="PRINTS" id="PR00778">
    <property type="entry name" value="HTHARSR"/>
</dbReference>
<dbReference type="PROSITE" id="PS50987">
    <property type="entry name" value="HTH_ARSR_2"/>
    <property type="match status" value="1"/>
</dbReference>
<evidence type="ECO:0000256" key="1">
    <source>
        <dbReference type="ARBA" id="ARBA00023015"/>
    </source>
</evidence>
<protein>
    <submittedName>
        <fullName evidence="5">ArsR family transcriptional regulator</fullName>
    </submittedName>
</protein>
<dbReference type="Proteomes" id="UP001549112">
    <property type="component" value="Unassembled WGS sequence"/>
</dbReference>
<dbReference type="Gene3D" id="3.40.50.150">
    <property type="entry name" value="Vaccinia Virus protein VP39"/>
    <property type="match status" value="1"/>
</dbReference>
<dbReference type="EMBL" id="JBEPLT010000003">
    <property type="protein sequence ID" value="MET3559802.1"/>
    <property type="molecule type" value="Genomic_DNA"/>
</dbReference>
<evidence type="ECO:0000259" key="4">
    <source>
        <dbReference type="PROSITE" id="PS50987"/>
    </source>
</evidence>
<dbReference type="InterPro" id="IPR013216">
    <property type="entry name" value="Methyltransf_11"/>
</dbReference>
<dbReference type="InterPro" id="IPR001845">
    <property type="entry name" value="HTH_ArsR_DNA-bd_dom"/>
</dbReference>
<evidence type="ECO:0000313" key="5">
    <source>
        <dbReference type="EMBL" id="MET3559802.1"/>
    </source>
</evidence>
<dbReference type="SUPFAM" id="SSF46785">
    <property type="entry name" value="Winged helix' DNA-binding domain"/>
    <property type="match status" value="1"/>
</dbReference>
<dbReference type="InterPro" id="IPR029063">
    <property type="entry name" value="SAM-dependent_MTases_sf"/>
</dbReference>
<accession>A0ABV2FMM8</accession>
<dbReference type="RefSeq" id="WP_354185666.1">
    <property type="nucleotide sequence ID" value="NZ_JBEPLT010000003.1"/>
</dbReference>
<proteinExistence type="predicted"/>
<evidence type="ECO:0000313" key="6">
    <source>
        <dbReference type="Proteomes" id="UP001549112"/>
    </source>
</evidence>
<name>A0ABV2FMM8_9HYPH</name>
<dbReference type="Pfam" id="PF08241">
    <property type="entry name" value="Methyltransf_11"/>
    <property type="match status" value="1"/>
</dbReference>
<sequence>MKKRVGLNKMVRLLKTIAEENHLRILTLLYHEDLTVSDIIFVLGQSQSYIIRHIRLLCKARLIEHYKKGGRVYFRLCHGWVEKNIVMVVLSTLSESDLMLAYDLSCLMKVREQHKKRDKKIFLQKTAQWDKLRLPYIADHIIENTLLEIVGDKPFETMLGIGIGVGSVLKLFSRLYTRAIEVVLNSSILHLSVGDETFDLVILHGALHFLENPEMALHEVTHVLRPHGRLLIVDFVQYKDKSLHSSNVDVYPKFSDLQIEQWLKNVGLILEKTICIAPTQSENDEQLMMTFWLARDPRLLIDDIKNKKVEFA</sequence>
<organism evidence="5 6">
    <name type="scientific">Bartonella japonica</name>
    <dbReference type="NCBI Taxonomy" id="357761"/>
    <lineage>
        <taxon>Bacteria</taxon>
        <taxon>Pseudomonadati</taxon>
        <taxon>Pseudomonadota</taxon>
        <taxon>Alphaproteobacteria</taxon>
        <taxon>Hyphomicrobiales</taxon>
        <taxon>Bartonellaceae</taxon>
        <taxon>Bartonella</taxon>
    </lineage>
</organism>
<keyword evidence="6" id="KW-1185">Reference proteome</keyword>
<reference evidence="5 6" key="1">
    <citation type="submission" date="2024-06" db="EMBL/GenBank/DDBJ databases">
        <title>Genomic Encyclopedia of Type Strains, Phase IV (KMG-IV): sequencing the most valuable type-strain genomes for metagenomic binning, comparative biology and taxonomic classification.</title>
        <authorList>
            <person name="Goeker M."/>
        </authorList>
    </citation>
    <scope>NUCLEOTIDE SEQUENCE [LARGE SCALE GENOMIC DNA]</scope>
    <source>
        <strain evidence="5 6">DSM 23650</strain>
    </source>
</reference>
<dbReference type="Pfam" id="PF01022">
    <property type="entry name" value="HTH_5"/>
    <property type="match status" value="1"/>
</dbReference>
<dbReference type="PANTHER" id="PTHR33154">
    <property type="entry name" value="TRANSCRIPTIONAL REGULATOR, ARSR FAMILY"/>
    <property type="match status" value="1"/>
</dbReference>
<keyword evidence="1" id="KW-0805">Transcription regulation</keyword>
<dbReference type="InterPro" id="IPR011991">
    <property type="entry name" value="ArsR-like_HTH"/>
</dbReference>
<dbReference type="SUPFAM" id="SSF53335">
    <property type="entry name" value="S-adenosyl-L-methionine-dependent methyltransferases"/>
    <property type="match status" value="1"/>
</dbReference>
<evidence type="ECO:0000256" key="3">
    <source>
        <dbReference type="ARBA" id="ARBA00023163"/>
    </source>
</evidence>
<feature type="domain" description="HTH arsR-type" evidence="4">
    <location>
        <begin position="2"/>
        <end position="96"/>
    </location>
</feature>
<keyword evidence="3" id="KW-0804">Transcription</keyword>
<keyword evidence="2" id="KW-0238">DNA-binding</keyword>
<dbReference type="CDD" id="cd00090">
    <property type="entry name" value="HTH_ARSR"/>
    <property type="match status" value="1"/>
</dbReference>
<dbReference type="PANTHER" id="PTHR33154:SF33">
    <property type="entry name" value="TRANSCRIPTIONAL REPRESSOR SDPR"/>
    <property type="match status" value="1"/>
</dbReference>
<dbReference type="SMART" id="SM00418">
    <property type="entry name" value="HTH_ARSR"/>
    <property type="match status" value="1"/>
</dbReference>
<dbReference type="CDD" id="cd02440">
    <property type="entry name" value="AdoMet_MTases"/>
    <property type="match status" value="1"/>
</dbReference>
<dbReference type="InterPro" id="IPR051081">
    <property type="entry name" value="HTH_MetalResp_TranReg"/>
</dbReference>
<comment type="caution">
    <text evidence="5">The sequence shown here is derived from an EMBL/GenBank/DDBJ whole genome shotgun (WGS) entry which is preliminary data.</text>
</comment>
<evidence type="ECO:0000256" key="2">
    <source>
        <dbReference type="ARBA" id="ARBA00023125"/>
    </source>
</evidence>
<dbReference type="InterPro" id="IPR036390">
    <property type="entry name" value="WH_DNA-bd_sf"/>
</dbReference>
<dbReference type="Gene3D" id="1.10.10.10">
    <property type="entry name" value="Winged helix-like DNA-binding domain superfamily/Winged helix DNA-binding domain"/>
    <property type="match status" value="1"/>
</dbReference>
<gene>
    <name evidence="5" type="ORF">ABID39_000480</name>
</gene>